<proteinExistence type="predicted"/>
<evidence type="ECO:0000259" key="6">
    <source>
        <dbReference type="PROSITE" id="PS50404"/>
    </source>
</evidence>
<dbReference type="SMART" id="SM01183">
    <property type="entry name" value="EF1G"/>
    <property type="match status" value="1"/>
</dbReference>
<evidence type="ECO:0000256" key="4">
    <source>
        <dbReference type="SAM" id="MobiDB-lite"/>
    </source>
</evidence>
<dbReference type="FunFam" id="3.40.30.10:FF:000142">
    <property type="entry name" value="Elongation factor 1 gamma"/>
    <property type="match status" value="1"/>
</dbReference>
<dbReference type="FunFam" id="1.20.1050.10:FF:000006">
    <property type="entry name" value="Elongation factor 1 gamma"/>
    <property type="match status" value="1"/>
</dbReference>
<dbReference type="InterPro" id="IPR010987">
    <property type="entry name" value="Glutathione-S-Trfase_C-like"/>
</dbReference>
<keyword evidence="2 3" id="KW-0648">Protein biosynthesis</keyword>
<dbReference type="SUPFAM" id="SSF47616">
    <property type="entry name" value="GST C-terminal domain-like"/>
    <property type="match status" value="1"/>
</dbReference>
<dbReference type="GeneID" id="87811317"/>
<dbReference type="InterPro" id="IPR036282">
    <property type="entry name" value="Glutathione-S-Trfase_C_sf"/>
</dbReference>
<keyword evidence="1 3" id="KW-0251">Elongation factor</keyword>
<dbReference type="PANTHER" id="PTHR43986:SF1">
    <property type="entry name" value="ELONGATION FACTOR 1-GAMMA"/>
    <property type="match status" value="1"/>
</dbReference>
<protein>
    <submittedName>
        <fullName evidence="8">Elongation factor 1-gamma</fullName>
    </submittedName>
</protein>
<dbReference type="InterPro" id="IPR001662">
    <property type="entry name" value="EF1B_G_C"/>
</dbReference>
<evidence type="ECO:0000256" key="1">
    <source>
        <dbReference type="ARBA" id="ARBA00022768"/>
    </source>
</evidence>
<dbReference type="CDD" id="cd03181">
    <property type="entry name" value="GST_C_EF1Bgamma_like"/>
    <property type="match status" value="1"/>
</dbReference>
<dbReference type="GO" id="GO:0005737">
    <property type="term" value="C:cytoplasm"/>
    <property type="evidence" value="ECO:0007669"/>
    <property type="project" value="TreeGrafter"/>
</dbReference>
<feature type="domain" description="GST C-terminal" evidence="7">
    <location>
        <begin position="91"/>
        <end position="221"/>
    </location>
</feature>
<dbReference type="InterPro" id="IPR004045">
    <property type="entry name" value="Glutathione_S-Trfase_N"/>
</dbReference>
<dbReference type="PROSITE" id="PS50405">
    <property type="entry name" value="GST_CTER"/>
    <property type="match status" value="1"/>
</dbReference>
<dbReference type="EMBL" id="CP086719">
    <property type="protein sequence ID" value="WOO84631.1"/>
    <property type="molecule type" value="Genomic_DNA"/>
</dbReference>
<evidence type="ECO:0000259" key="5">
    <source>
        <dbReference type="PROSITE" id="PS50040"/>
    </source>
</evidence>
<dbReference type="AlphaFoldDB" id="A0AAF0YHS1"/>
<dbReference type="SFLD" id="SFLDG00358">
    <property type="entry name" value="Main_(cytGST)"/>
    <property type="match status" value="1"/>
</dbReference>
<name>A0AAF0YHS1_9TREE</name>
<dbReference type="InterPro" id="IPR050802">
    <property type="entry name" value="EF-GSTs"/>
</dbReference>
<dbReference type="PROSITE" id="PS50040">
    <property type="entry name" value="EF1G_C"/>
    <property type="match status" value="1"/>
</dbReference>
<sequence length="423" mass="47093">MAPVGTLHVFPGNPRTRRVEAVVALTGLDVTIDSTPNYADGKYKTKEFLAKFPLGYLPAFEGADGSLIQESAAISDYLAALAPNSNLVPTDPKDFGEVRQWQAFADQEIFIKLGVAGKILRGVYPYSKGIFDAIVKDAVERLAVLDKVLLKKTFLVGERLTIADVFVASAVANAFAQLIDAPLRAKIPNVVRYVNTVIRSPKLAKVYEGLEFIEKQPAYVPSAKAEKPKKEEKPKAAKEPKAAPKKKEPEPEEEEPLVPAEVKVKNPLDDLPKSTFNLEEWKRQYSNLDTRGANGSIEWFYKNFDNEGFSIWKVDFKYNDELTHVFMSANQIGGFFNRLEASRKYLFGSVGVLGKNNDSVITGVLILRGQNAIPVVDVAPDYESYDFKKIDLADAKDKEFFEASLAWDLVQDGREWADGKNFK</sequence>
<feature type="domain" description="GST N-terminal" evidence="6">
    <location>
        <begin position="3"/>
        <end position="86"/>
    </location>
</feature>
<feature type="compositionally biased region" description="Basic and acidic residues" evidence="4">
    <location>
        <begin position="224"/>
        <end position="249"/>
    </location>
</feature>
<dbReference type="FunFam" id="3.30.70.1010:FF:000001">
    <property type="entry name" value="Elongation factor 1-gamma 1"/>
    <property type="match status" value="1"/>
</dbReference>
<dbReference type="SFLD" id="SFLDS00019">
    <property type="entry name" value="Glutathione_Transferase_(cytos"/>
    <property type="match status" value="1"/>
</dbReference>
<feature type="domain" description="EF-1-gamma C-terminal" evidence="5">
    <location>
        <begin position="264"/>
        <end position="423"/>
    </location>
</feature>
<dbReference type="Pfam" id="PF00043">
    <property type="entry name" value="GST_C"/>
    <property type="match status" value="1"/>
</dbReference>
<accession>A0AAF0YHS1</accession>
<evidence type="ECO:0000313" key="8">
    <source>
        <dbReference type="EMBL" id="WOO84631.1"/>
    </source>
</evidence>
<evidence type="ECO:0000256" key="2">
    <source>
        <dbReference type="ARBA" id="ARBA00022917"/>
    </source>
</evidence>
<dbReference type="GO" id="GO:0003746">
    <property type="term" value="F:translation elongation factor activity"/>
    <property type="evidence" value="ECO:0007669"/>
    <property type="project" value="UniProtKB-UniRule"/>
</dbReference>
<dbReference type="Gene3D" id="1.20.1050.10">
    <property type="match status" value="1"/>
</dbReference>
<reference evidence="8" key="1">
    <citation type="submission" date="2023-10" db="EMBL/GenBank/DDBJ databases">
        <authorList>
            <person name="Noh H."/>
        </authorList>
    </citation>
    <scope>NUCLEOTIDE SEQUENCE</scope>
    <source>
        <strain evidence="8">DUCC4014</strain>
    </source>
</reference>
<organism evidence="8 9">
    <name type="scientific">Vanrija pseudolonga</name>
    <dbReference type="NCBI Taxonomy" id="143232"/>
    <lineage>
        <taxon>Eukaryota</taxon>
        <taxon>Fungi</taxon>
        <taxon>Dikarya</taxon>
        <taxon>Basidiomycota</taxon>
        <taxon>Agaricomycotina</taxon>
        <taxon>Tremellomycetes</taxon>
        <taxon>Trichosporonales</taxon>
        <taxon>Trichosporonaceae</taxon>
        <taxon>Vanrija</taxon>
    </lineage>
</organism>
<dbReference type="Gene3D" id="3.40.30.10">
    <property type="entry name" value="Glutaredoxin"/>
    <property type="match status" value="1"/>
</dbReference>
<dbReference type="Pfam" id="PF02798">
    <property type="entry name" value="GST_N"/>
    <property type="match status" value="1"/>
</dbReference>
<dbReference type="PANTHER" id="PTHR43986">
    <property type="entry name" value="ELONGATION FACTOR 1-GAMMA"/>
    <property type="match status" value="1"/>
</dbReference>
<dbReference type="RefSeq" id="XP_062630657.1">
    <property type="nucleotide sequence ID" value="XM_062774673.1"/>
</dbReference>
<dbReference type="CDD" id="cd03044">
    <property type="entry name" value="GST_N_EF1Bgamma"/>
    <property type="match status" value="1"/>
</dbReference>
<gene>
    <name evidence="8" type="primary">tef3_0</name>
    <name evidence="8" type="ORF">LOC62_06G008150</name>
</gene>
<dbReference type="SUPFAM" id="SSF89942">
    <property type="entry name" value="eEF1-gamma domain"/>
    <property type="match status" value="1"/>
</dbReference>
<dbReference type="PROSITE" id="PS50404">
    <property type="entry name" value="GST_NTER"/>
    <property type="match status" value="1"/>
</dbReference>
<dbReference type="Pfam" id="PF00647">
    <property type="entry name" value="EF1G"/>
    <property type="match status" value="1"/>
</dbReference>
<keyword evidence="9" id="KW-1185">Reference proteome</keyword>
<evidence type="ECO:0000313" key="9">
    <source>
        <dbReference type="Proteomes" id="UP000827549"/>
    </source>
</evidence>
<dbReference type="Proteomes" id="UP000827549">
    <property type="component" value="Chromosome 6"/>
</dbReference>
<dbReference type="SUPFAM" id="SSF52833">
    <property type="entry name" value="Thioredoxin-like"/>
    <property type="match status" value="1"/>
</dbReference>
<dbReference type="InterPro" id="IPR040079">
    <property type="entry name" value="Glutathione_S-Trfase"/>
</dbReference>
<dbReference type="InterPro" id="IPR036249">
    <property type="entry name" value="Thioredoxin-like_sf"/>
</dbReference>
<dbReference type="InterPro" id="IPR036433">
    <property type="entry name" value="EF1B_G_C_sf"/>
</dbReference>
<evidence type="ECO:0000256" key="3">
    <source>
        <dbReference type="PROSITE-ProRule" id="PRU00519"/>
    </source>
</evidence>
<dbReference type="Gene3D" id="3.30.70.1010">
    <property type="entry name" value="Translation elongation factor EF1B, gamma chain, conserved domain"/>
    <property type="match status" value="1"/>
</dbReference>
<evidence type="ECO:0000259" key="7">
    <source>
        <dbReference type="PROSITE" id="PS50405"/>
    </source>
</evidence>
<dbReference type="GO" id="GO:0005634">
    <property type="term" value="C:nucleus"/>
    <property type="evidence" value="ECO:0007669"/>
    <property type="project" value="TreeGrafter"/>
</dbReference>
<feature type="region of interest" description="Disordered" evidence="4">
    <location>
        <begin position="223"/>
        <end position="260"/>
    </location>
</feature>
<dbReference type="InterPro" id="IPR004046">
    <property type="entry name" value="GST_C"/>
</dbReference>